<keyword evidence="1" id="KW-0472">Membrane</keyword>
<dbReference type="AlphaFoldDB" id="A0A7X6R697"/>
<dbReference type="Proteomes" id="UP000540698">
    <property type="component" value="Unassembled WGS sequence"/>
</dbReference>
<gene>
    <name evidence="2" type="ORF">HGB38_29990</name>
</gene>
<evidence type="ECO:0000313" key="2">
    <source>
        <dbReference type="EMBL" id="NKY30415.1"/>
    </source>
</evidence>
<evidence type="ECO:0008006" key="4">
    <source>
        <dbReference type="Google" id="ProtNLM"/>
    </source>
</evidence>
<name>A0A7X6R697_9NOCA</name>
<evidence type="ECO:0000313" key="3">
    <source>
        <dbReference type="Proteomes" id="UP000540698"/>
    </source>
</evidence>
<feature type="transmembrane region" description="Helical" evidence="1">
    <location>
        <begin position="79"/>
        <end position="96"/>
    </location>
</feature>
<feature type="transmembrane region" description="Helical" evidence="1">
    <location>
        <begin position="12"/>
        <end position="40"/>
    </location>
</feature>
<feature type="transmembrane region" description="Helical" evidence="1">
    <location>
        <begin position="52"/>
        <end position="72"/>
    </location>
</feature>
<keyword evidence="1" id="KW-1133">Transmembrane helix</keyword>
<evidence type="ECO:0000256" key="1">
    <source>
        <dbReference type="SAM" id="Phobius"/>
    </source>
</evidence>
<feature type="transmembrane region" description="Helical" evidence="1">
    <location>
        <begin position="102"/>
        <end position="121"/>
    </location>
</feature>
<comment type="caution">
    <text evidence="2">The sequence shown here is derived from an EMBL/GenBank/DDBJ whole genome shotgun (WGS) entry which is preliminary data.</text>
</comment>
<protein>
    <recommendedName>
        <fullName evidence="4">Integral membrane protein</fullName>
    </recommendedName>
</protein>
<reference evidence="2 3" key="1">
    <citation type="submission" date="2020-04" db="EMBL/GenBank/DDBJ databases">
        <title>MicrobeNet Type strains.</title>
        <authorList>
            <person name="Nicholson A.C."/>
        </authorList>
    </citation>
    <scope>NUCLEOTIDE SEQUENCE [LARGE SCALE GENOMIC DNA]</scope>
    <source>
        <strain evidence="2 3">DSM 44956</strain>
    </source>
</reference>
<dbReference type="EMBL" id="JAAXOS010000017">
    <property type="protein sequence ID" value="NKY30415.1"/>
    <property type="molecule type" value="Genomic_DNA"/>
</dbReference>
<organism evidence="2 3">
    <name type="scientific">Nocardia gamkensis</name>
    <dbReference type="NCBI Taxonomy" id="352869"/>
    <lineage>
        <taxon>Bacteria</taxon>
        <taxon>Bacillati</taxon>
        <taxon>Actinomycetota</taxon>
        <taxon>Actinomycetes</taxon>
        <taxon>Mycobacteriales</taxon>
        <taxon>Nocardiaceae</taxon>
        <taxon>Nocardia</taxon>
    </lineage>
</organism>
<accession>A0A7X6R697</accession>
<keyword evidence="3" id="KW-1185">Reference proteome</keyword>
<proteinExistence type="predicted"/>
<keyword evidence="1" id="KW-0812">Transmembrane</keyword>
<sequence length="137" mass="13888">MSDEKAGVVPTTVRAAGALVTLEGVVAVGVAIVLVVRGLLGHDQSTTSGYGTAAWFGILGGAVLAAGAGLLLGKRWGRAIAVIAQLLLLPVTWSLLTDSHQPVYGAALGVVAVAALVLLFAPASTRWMAQDYGVEPE</sequence>
<dbReference type="RefSeq" id="WP_062973765.1">
    <property type="nucleotide sequence ID" value="NZ_JAAXOS010000017.1"/>
</dbReference>